<keyword evidence="6" id="KW-0560">Oxidoreductase</keyword>
<dbReference type="OrthoDB" id="66881at2759"/>
<evidence type="ECO:0000313" key="9">
    <source>
        <dbReference type="Proteomes" id="UP000779574"/>
    </source>
</evidence>
<reference evidence="8" key="2">
    <citation type="submission" date="2021-08" db="EMBL/GenBank/DDBJ databases">
        <authorList>
            <person name="Gostincar C."/>
            <person name="Sun X."/>
            <person name="Song Z."/>
            <person name="Gunde-Cimerman N."/>
        </authorList>
    </citation>
    <scope>NUCLEOTIDE SEQUENCE</scope>
    <source>
        <strain evidence="8">EXF-9911</strain>
    </source>
</reference>
<comment type="similarity">
    <text evidence="2">Belongs to the FAD-binding monooxygenase family.</text>
</comment>
<dbReference type="InterPro" id="IPR036188">
    <property type="entry name" value="FAD/NAD-bd_sf"/>
</dbReference>
<evidence type="ECO:0000313" key="8">
    <source>
        <dbReference type="EMBL" id="KAG9698607.1"/>
    </source>
</evidence>
<dbReference type="GO" id="GO:0004497">
    <property type="term" value="F:monooxygenase activity"/>
    <property type="evidence" value="ECO:0007669"/>
    <property type="project" value="UniProtKB-KW"/>
</dbReference>
<dbReference type="InterPro" id="IPR050775">
    <property type="entry name" value="FAD-binding_Monooxygenases"/>
</dbReference>
<name>A0A9P8JDH2_AURME</name>
<reference evidence="8" key="1">
    <citation type="journal article" date="2021" name="J Fungi (Basel)">
        <title>Virulence traits and population genomics of the black yeast Aureobasidium melanogenum.</title>
        <authorList>
            <person name="Cernosa A."/>
            <person name="Sun X."/>
            <person name="Gostincar C."/>
            <person name="Fang C."/>
            <person name="Gunde-Cimerman N."/>
            <person name="Song Z."/>
        </authorList>
    </citation>
    <scope>NUCLEOTIDE SEQUENCE</scope>
    <source>
        <strain evidence="8">EXF-9911</strain>
    </source>
</reference>
<keyword evidence="5" id="KW-0521">NADP</keyword>
<comment type="caution">
    <text evidence="8">The sequence shown here is derived from an EMBL/GenBank/DDBJ whole genome shotgun (WGS) entry which is preliminary data.</text>
</comment>
<evidence type="ECO:0000256" key="3">
    <source>
        <dbReference type="ARBA" id="ARBA00022630"/>
    </source>
</evidence>
<keyword evidence="3" id="KW-0285">Flavoprotein</keyword>
<evidence type="ECO:0000256" key="7">
    <source>
        <dbReference type="ARBA" id="ARBA00023033"/>
    </source>
</evidence>
<organism evidence="8 9">
    <name type="scientific">Aureobasidium melanogenum</name>
    <name type="common">Aureobasidium pullulans var. melanogenum</name>
    <dbReference type="NCBI Taxonomy" id="46634"/>
    <lineage>
        <taxon>Eukaryota</taxon>
        <taxon>Fungi</taxon>
        <taxon>Dikarya</taxon>
        <taxon>Ascomycota</taxon>
        <taxon>Pezizomycotina</taxon>
        <taxon>Dothideomycetes</taxon>
        <taxon>Dothideomycetidae</taxon>
        <taxon>Dothideales</taxon>
        <taxon>Saccotheciaceae</taxon>
        <taxon>Aureobasidium</taxon>
    </lineage>
</organism>
<protein>
    <submittedName>
        <fullName evidence="8">FAD/NAD(P)-binding domain-containing protein</fullName>
    </submittedName>
</protein>
<keyword evidence="4" id="KW-0274">FAD</keyword>
<dbReference type="EMBL" id="JAHFXF010000050">
    <property type="protein sequence ID" value="KAG9698607.1"/>
    <property type="molecule type" value="Genomic_DNA"/>
</dbReference>
<keyword evidence="7" id="KW-0503">Monooxygenase</keyword>
<gene>
    <name evidence="8" type="ORF">KCU76_g2134</name>
</gene>
<dbReference type="AlphaFoldDB" id="A0A9P8JDH2"/>
<evidence type="ECO:0000256" key="1">
    <source>
        <dbReference type="ARBA" id="ARBA00001974"/>
    </source>
</evidence>
<dbReference type="Proteomes" id="UP000779574">
    <property type="component" value="Unassembled WGS sequence"/>
</dbReference>
<feature type="non-terminal residue" evidence="8">
    <location>
        <position position="1"/>
    </location>
</feature>
<evidence type="ECO:0000256" key="5">
    <source>
        <dbReference type="ARBA" id="ARBA00022857"/>
    </source>
</evidence>
<dbReference type="SUPFAM" id="SSF51905">
    <property type="entry name" value="FAD/NAD(P)-binding domain"/>
    <property type="match status" value="2"/>
</dbReference>
<dbReference type="Pfam" id="PF13450">
    <property type="entry name" value="NAD_binding_8"/>
    <property type="match status" value="1"/>
</dbReference>
<proteinExistence type="inferred from homology"/>
<dbReference type="PANTHER" id="PTHR43098:SF3">
    <property type="entry name" value="L-ORNITHINE N(5)-MONOOXYGENASE-RELATED"/>
    <property type="match status" value="1"/>
</dbReference>
<sequence length="545" mass="61677">MEKVDTLQVVDLDALIIGAGFGGVYQLKKLCDLGYNVKLVESGTDVGGVWYWNRYPGARVDIPIPHYEFSDPKLWKEWTWKQRFPGSAELRAYFGFVADTWEIRDHCVFNSYVNSAIWDEESSKWIVKIRGGMTYRATFFLPNTGFAAKRYIPDWKGIESFEGTWIHPSFWPAEGIDLVGKRVAVIGTGSTGVQLSQELAPLASEFVLFQRTPNLALPMKQQELDENAQTLPKEQYPDLYAGRKLSFGGINYSFSAQKTFDHTPEERKAVYEALWAHGDFHFWLAAYGDMLFSDEANTEAYNFWRDKVRARLDSPRLKDKFAPMKKPHAFGCKRVSLENGFYELFNKPNVHLVDMNETPVIEITPNGIKTSEKEWEFDLVVCATGFDAVTGGILDMNVQGRGGIALRDFWRDGVKTNLVSASLRGRPLIRSPPKFFTYGPQVPTALCNGPSCAELQGDWIVDVLEHIRKTNYHSIDASEEASNHWAECVAAIADMSLLPTARSWYMGDNIPGKRRECLIYLGGVPNYHKLLNECAANNYEGFVLS</sequence>
<accession>A0A9P8JDH2</accession>
<comment type="cofactor">
    <cofactor evidence="1">
        <name>FAD</name>
        <dbReference type="ChEBI" id="CHEBI:57692"/>
    </cofactor>
</comment>
<dbReference type="Gene3D" id="3.50.50.60">
    <property type="entry name" value="FAD/NAD(P)-binding domain"/>
    <property type="match status" value="2"/>
</dbReference>
<evidence type="ECO:0000256" key="2">
    <source>
        <dbReference type="ARBA" id="ARBA00010139"/>
    </source>
</evidence>
<evidence type="ECO:0000256" key="6">
    <source>
        <dbReference type="ARBA" id="ARBA00023002"/>
    </source>
</evidence>
<dbReference type="PRINTS" id="PR00411">
    <property type="entry name" value="PNDRDTASEI"/>
</dbReference>
<dbReference type="PANTHER" id="PTHR43098">
    <property type="entry name" value="L-ORNITHINE N(5)-MONOOXYGENASE-RELATED"/>
    <property type="match status" value="1"/>
</dbReference>
<evidence type="ECO:0000256" key="4">
    <source>
        <dbReference type="ARBA" id="ARBA00022827"/>
    </source>
</evidence>